<organism evidence="2 3">
    <name type="scientific">Paenibacillus dendrobii</name>
    <dbReference type="NCBI Taxonomy" id="2691084"/>
    <lineage>
        <taxon>Bacteria</taxon>
        <taxon>Bacillati</taxon>
        <taxon>Bacillota</taxon>
        <taxon>Bacilli</taxon>
        <taxon>Bacillales</taxon>
        <taxon>Paenibacillaceae</taxon>
        <taxon>Paenibacillus</taxon>
    </lineage>
</organism>
<evidence type="ECO:0000313" key="3">
    <source>
        <dbReference type="Proteomes" id="UP000460318"/>
    </source>
</evidence>
<accession>A0A7X3IFH4</accession>
<dbReference type="RefSeq" id="WP_160496225.1">
    <property type="nucleotide sequence ID" value="NZ_WUBI01000001.1"/>
</dbReference>
<sequence>MAMGSTTVMSYNIQHGVGIDDLLSLQRIANVIRESGAEIVGLQEVDRFYGIRSDHKDQAAELAGMLGYHYIYGANLDLPPDEGRADNRQYGNAILSKHPFIRYENIFLSSSEDEQRGVLHAVVNMRGIQVNVYNAHLGLDVASRTVQAQELNDLASTIHGPKILMGDFNTEPDSSELQMLLDSGLFVNSFQGIENAFTFPADDPSEKIDYILTSPGVQYSNQRVIASEASDHLPIAVDLAFERKETIAGGEI</sequence>
<feature type="domain" description="Endonuclease/exonuclease/phosphatase" evidence="1">
    <location>
        <begin position="9"/>
        <end position="232"/>
    </location>
</feature>
<dbReference type="Gene3D" id="3.60.10.10">
    <property type="entry name" value="Endonuclease/exonuclease/phosphatase"/>
    <property type="match status" value="1"/>
</dbReference>
<proteinExistence type="predicted"/>
<dbReference type="EMBL" id="WUBI01000001">
    <property type="protein sequence ID" value="MWV42643.1"/>
    <property type="molecule type" value="Genomic_DNA"/>
</dbReference>
<comment type="caution">
    <text evidence="2">The sequence shown here is derived from an EMBL/GenBank/DDBJ whole genome shotgun (WGS) entry which is preliminary data.</text>
</comment>
<evidence type="ECO:0000259" key="1">
    <source>
        <dbReference type="Pfam" id="PF03372"/>
    </source>
</evidence>
<dbReference type="InterPro" id="IPR036691">
    <property type="entry name" value="Endo/exonu/phosph_ase_sf"/>
</dbReference>
<keyword evidence="2" id="KW-0540">Nuclease</keyword>
<dbReference type="GO" id="GO:0016020">
    <property type="term" value="C:membrane"/>
    <property type="evidence" value="ECO:0007669"/>
    <property type="project" value="GOC"/>
</dbReference>
<name>A0A7X3IFH4_9BACL</name>
<dbReference type="SUPFAM" id="SSF56219">
    <property type="entry name" value="DNase I-like"/>
    <property type="match status" value="1"/>
</dbReference>
<reference evidence="2 3" key="1">
    <citation type="submission" date="2019-12" db="EMBL/GenBank/DDBJ databases">
        <title>Paenibacillus sp. nov., an endophytic bacterium isolated from the stem of Dendrobium.</title>
        <authorList>
            <person name="Zhao R."/>
        </authorList>
    </citation>
    <scope>NUCLEOTIDE SEQUENCE [LARGE SCALE GENOMIC DNA]</scope>
    <source>
        <strain evidence="2 3">HJL G12</strain>
    </source>
</reference>
<dbReference type="PANTHER" id="PTHR14859:SF15">
    <property type="entry name" value="ENDONUCLEASE_EXONUCLEASE_PHOSPHATASE DOMAIN-CONTAINING PROTEIN"/>
    <property type="match status" value="1"/>
</dbReference>
<dbReference type="InterPro" id="IPR051916">
    <property type="entry name" value="GPI-anchor_lipid_remodeler"/>
</dbReference>
<dbReference type="Pfam" id="PF03372">
    <property type="entry name" value="Exo_endo_phos"/>
    <property type="match status" value="1"/>
</dbReference>
<keyword evidence="2" id="KW-0255">Endonuclease</keyword>
<keyword evidence="2" id="KW-0378">Hydrolase</keyword>
<dbReference type="AlphaFoldDB" id="A0A7X3IFH4"/>
<evidence type="ECO:0000313" key="2">
    <source>
        <dbReference type="EMBL" id="MWV42643.1"/>
    </source>
</evidence>
<keyword evidence="3" id="KW-1185">Reference proteome</keyword>
<dbReference type="Proteomes" id="UP000460318">
    <property type="component" value="Unassembled WGS sequence"/>
</dbReference>
<gene>
    <name evidence="2" type="ORF">GRF59_03300</name>
</gene>
<dbReference type="GO" id="GO:0006506">
    <property type="term" value="P:GPI anchor biosynthetic process"/>
    <property type="evidence" value="ECO:0007669"/>
    <property type="project" value="TreeGrafter"/>
</dbReference>
<protein>
    <submittedName>
        <fullName evidence="2">Endonuclease</fullName>
    </submittedName>
</protein>
<dbReference type="InterPro" id="IPR005135">
    <property type="entry name" value="Endo/exonuclease/phosphatase"/>
</dbReference>
<dbReference type="PANTHER" id="PTHR14859">
    <property type="entry name" value="CALCOFLUOR WHITE HYPERSENSITIVE PROTEIN PRECURSOR"/>
    <property type="match status" value="1"/>
</dbReference>
<dbReference type="GO" id="GO:0004519">
    <property type="term" value="F:endonuclease activity"/>
    <property type="evidence" value="ECO:0007669"/>
    <property type="project" value="UniProtKB-KW"/>
</dbReference>